<name>A0A1N6G3J4_9BACT</name>
<evidence type="ECO:0000313" key="4">
    <source>
        <dbReference type="Proteomes" id="UP000185003"/>
    </source>
</evidence>
<evidence type="ECO:0000313" key="3">
    <source>
        <dbReference type="EMBL" id="SIO02126.1"/>
    </source>
</evidence>
<reference evidence="3 4" key="1">
    <citation type="submission" date="2016-11" db="EMBL/GenBank/DDBJ databases">
        <authorList>
            <person name="Jaros S."/>
            <person name="Januszkiewicz K."/>
            <person name="Wedrychowicz H."/>
        </authorList>
    </citation>
    <scope>NUCLEOTIDE SEQUENCE [LARGE SCALE GENOMIC DNA]</scope>
    <source>
        <strain evidence="3 4">DSM 24787</strain>
    </source>
</reference>
<gene>
    <name evidence="3" type="ORF">SAMN04488055_2560</name>
</gene>
<keyword evidence="1" id="KW-0732">Signal</keyword>
<dbReference type="Proteomes" id="UP000185003">
    <property type="component" value="Unassembled WGS sequence"/>
</dbReference>
<evidence type="ECO:0000256" key="1">
    <source>
        <dbReference type="SAM" id="SignalP"/>
    </source>
</evidence>
<dbReference type="Pfam" id="PF14725">
    <property type="entry name" value="DUF4466"/>
    <property type="match status" value="1"/>
</dbReference>
<feature type="signal peptide" evidence="1">
    <location>
        <begin position="1"/>
        <end position="20"/>
    </location>
</feature>
<organism evidence="3 4">
    <name type="scientific">Chitinophaga niabensis</name>
    <dbReference type="NCBI Taxonomy" id="536979"/>
    <lineage>
        <taxon>Bacteria</taxon>
        <taxon>Pseudomonadati</taxon>
        <taxon>Bacteroidota</taxon>
        <taxon>Chitinophagia</taxon>
        <taxon>Chitinophagales</taxon>
        <taxon>Chitinophagaceae</taxon>
        <taxon>Chitinophaga</taxon>
    </lineage>
</organism>
<accession>A0A1N6G3J4</accession>
<keyword evidence="4" id="KW-1185">Reference proteome</keyword>
<sequence length="325" mass="35498">MSAKYFQHTALLCSFILLMAACKDKEYALPEPKGVLQADVIKRSFGPNLVGGNLEFAFAMALPASKGKLVSAEVEASIAGAPATWLENKTYYTNNSGVDIPTQIGAASVNSGNKTTVTFSKDTMSSTLRYYYFAPEEARGKPVTFKFTTKSSNGETATYTMGPYNISKMDMKLDLKPVDGAACYISIEDMAIYTAAEAATKPGKIDLVYVYRPAPYNHSFVSPGSNAQYLPGVTLPAGVNRVTQIVKAWNLRDQQLARLQFGIFIDDLDFQKLSLTDAADFAVNMKAEAGLWVETADKKYRAYIFLNALVNGTKTATISIKRYAM</sequence>
<proteinExistence type="predicted"/>
<dbReference type="Gene3D" id="2.60.40.3550">
    <property type="entry name" value="Domain of unknown function DUF4466"/>
    <property type="match status" value="1"/>
</dbReference>
<dbReference type="EMBL" id="FSRA01000001">
    <property type="protein sequence ID" value="SIO02126.1"/>
    <property type="molecule type" value="Genomic_DNA"/>
</dbReference>
<feature type="chain" id="PRO_5012184531" description="DUF4466 domain-containing protein" evidence="1">
    <location>
        <begin position="21"/>
        <end position="325"/>
    </location>
</feature>
<dbReference type="InterPro" id="IPR028072">
    <property type="entry name" value="DUF4466"/>
</dbReference>
<dbReference type="AlphaFoldDB" id="A0A1N6G3J4"/>
<feature type="domain" description="DUF4466" evidence="2">
    <location>
        <begin position="25"/>
        <end position="325"/>
    </location>
</feature>
<dbReference type="CDD" id="cd07472">
    <property type="entry name" value="HmuY_like"/>
    <property type="match status" value="1"/>
</dbReference>
<evidence type="ECO:0000259" key="2">
    <source>
        <dbReference type="Pfam" id="PF14725"/>
    </source>
</evidence>
<dbReference type="RefSeq" id="WP_074239608.1">
    <property type="nucleotide sequence ID" value="NZ_FSRA01000001.1"/>
</dbReference>
<dbReference type="PROSITE" id="PS51257">
    <property type="entry name" value="PROKAR_LIPOPROTEIN"/>
    <property type="match status" value="1"/>
</dbReference>
<protein>
    <recommendedName>
        <fullName evidence="2">DUF4466 domain-containing protein</fullName>
    </recommendedName>
</protein>
<dbReference type="STRING" id="536979.SAMN04488055_2560"/>